<organism evidence="3">
    <name type="scientific">Timema cristinae</name>
    <name type="common">Walking stick</name>
    <dbReference type="NCBI Taxonomy" id="61476"/>
    <lineage>
        <taxon>Eukaryota</taxon>
        <taxon>Metazoa</taxon>
        <taxon>Ecdysozoa</taxon>
        <taxon>Arthropoda</taxon>
        <taxon>Hexapoda</taxon>
        <taxon>Insecta</taxon>
        <taxon>Pterygota</taxon>
        <taxon>Neoptera</taxon>
        <taxon>Polyneoptera</taxon>
        <taxon>Phasmatodea</taxon>
        <taxon>Timematodea</taxon>
        <taxon>Timematoidea</taxon>
        <taxon>Timematidae</taxon>
        <taxon>Timema</taxon>
    </lineage>
</organism>
<evidence type="ECO:0000313" key="3">
    <source>
        <dbReference type="EMBL" id="CAD7398195.1"/>
    </source>
</evidence>
<feature type="region of interest" description="Disordered" evidence="2">
    <location>
        <begin position="123"/>
        <end position="182"/>
    </location>
</feature>
<dbReference type="InterPro" id="IPR052560">
    <property type="entry name" value="RdDP_mobile_element"/>
</dbReference>
<evidence type="ECO:0008006" key="4">
    <source>
        <dbReference type="Google" id="ProtNLM"/>
    </source>
</evidence>
<feature type="compositionally biased region" description="Basic residues" evidence="2">
    <location>
        <begin position="155"/>
        <end position="165"/>
    </location>
</feature>
<dbReference type="EMBL" id="OC317644">
    <property type="protein sequence ID" value="CAD7398195.1"/>
    <property type="molecule type" value="Genomic_DNA"/>
</dbReference>
<feature type="compositionally biased region" description="Low complexity" evidence="2">
    <location>
        <begin position="202"/>
        <end position="221"/>
    </location>
</feature>
<sequence length="1295" mass="142154">MSDHSEDLADATPGVVVAQTPMGVTVSLTIVSSTASTIQPKVYTIGSLMDTLGGTIGFVGGFKLICSIDPLLPTGVGLQGTLSGSVAEMRSLRLSRLTLVTSLTLAIVTGLERGESLLLSRGLMGRSEPPRPTKVTIPPSCKDAQGSFEFQQPRLPKKTKKRKKVGSALLSPSSPVQQGEKGHIMTTSSIVFTGEGVQIAASDGSLPPDDLSRPPLLKTTPPTRPTPPQGYSQGQSTSYAPMAGSASQVEQRAARIIPPPEFKLTSSDQQVTVYPGNSYERDTLLGFLWEREIQHYTYPTEEEWDGRMVLRGLPLETPVEDIAEALSRRGYQVWWVTQLYVKEPNGGPKHMFPLFLVMLVSRYEVAQLSKETSLNHFKITMEFYHRWSIPQCHNCQRFGHCSPTCGSLPRCVRCEPTHPMRVFILVEPNSSRAENEPLRPPPTTHGAICSLTHWSSRPSAAPSLRPGFVSDVKGTLLRWFSVDSGLFVYYPNIPTYIPSQAWRHPSMLDIFLTTACPLLSSSETALSLSSNHNPVFISLCFALISSDSEPRFNFSRANWTRSHSIPSSSLLCNCSVPTQLVLEERVQTFTSAILSAASSSITVQRPPSLGPRLPTPILELLAQRAWRSFPHGTVPFGGTSVACGNEESPCRCFELEEHRSSLTLRAEALADCFKAWFRSHYIVPSSEGHSSLPSSPSLSPIPTDPQIDVFLVIPVEIREILFHLHPSSRPGLYRVCNPLLTQLPKKAIVFLLRIINAIILLSSYPSSWKAALVVLIPKSGKSPPSLLPAIQSAFPPVAEWVILKRLLYWVEDNCLLPDHHFGLRARHSSTHALAWVVDQITDGFSKRVHTGLVVLDVQGAFDSVSHPGLLLKLLAVRLPIHLQYLFQSFLLGLTFQVCLNAVLSSSRPILAGVQESLLFPLLYSWFVHDIPLPPGCSLPLYSNDTALMAQSINVRVLLGKVSCALRSLALYFASWELLLNLAKIQAIIFTHHHPGHFLPLASDVVFDCCAHAHIGGEWGGRRDCQVEREHCCSRSAGSGVMIKFALAMECNGRPVIALSHFIRGTQGPLAIWQADTLASLPLTLDLRQKPEPPEVSNQLPSTSTSVTNATGTRIVKRKCHYSNLKIGFRESAKQVSRAFKDRPMSPMDTAIYWTEYVLRHRGAPLLHFAGADLSLHQYLLLDVVAVLAVFAVIRPSINIVCVCSIPTQAVDQSLSPDNTPQTLMTKSLKAESGQCVGGGAWIVRVAVSGDCGRRWLASQHPCDLEHSTRFIFILGYISTIVSSRSEEDPVSDPVV</sequence>
<dbReference type="Pfam" id="PF00201">
    <property type="entry name" value="UDPGT"/>
    <property type="match status" value="1"/>
</dbReference>
<protein>
    <recommendedName>
        <fullName evidence="4">Reverse transcriptase domain-containing protein</fullName>
    </recommendedName>
</protein>
<dbReference type="PANTHER" id="PTHR36688">
    <property type="entry name" value="ENDO/EXONUCLEASE/PHOSPHATASE DOMAIN-CONTAINING PROTEIN"/>
    <property type="match status" value="1"/>
</dbReference>
<accession>A0A7R9CKF6</accession>
<reference evidence="3" key="1">
    <citation type="submission" date="2020-11" db="EMBL/GenBank/DDBJ databases">
        <authorList>
            <person name="Tran Van P."/>
        </authorList>
    </citation>
    <scope>NUCLEOTIDE SEQUENCE</scope>
</reference>
<evidence type="ECO:0000256" key="1">
    <source>
        <dbReference type="ARBA" id="ARBA00022679"/>
    </source>
</evidence>
<dbReference type="PANTHER" id="PTHR36688:SF1">
    <property type="entry name" value="ENDONUCLEASE_EXONUCLEASE_PHOSPHATASE DOMAIN-CONTAINING PROTEIN"/>
    <property type="match status" value="1"/>
</dbReference>
<gene>
    <name evidence="3" type="ORF">TCEB3V08_LOCUS4397</name>
</gene>
<keyword evidence="1" id="KW-0808">Transferase</keyword>
<feature type="compositionally biased region" description="Polar residues" evidence="2">
    <location>
        <begin position="229"/>
        <end position="240"/>
    </location>
</feature>
<evidence type="ECO:0000256" key="2">
    <source>
        <dbReference type="SAM" id="MobiDB-lite"/>
    </source>
</evidence>
<dbReference type="InterPro" id="IPR002213">
    <property type="entry name" value="UDP_glucos_trans"/>
</dbReference>
<feature type="region of interest" description="Disordered" evidence="2">
    <location>
        <begin position="201"/>
        <end position="240"/>
    </location>
</feature>
<proteinExistence type="predicted"/>
<dbReference type="GO" id="GO:0008194">
    <property type="term" value="F:UDP-glycosyltransferase activity"/>
    <property type="evidence" value="ECO:0007669"/>
    <property type="project" value="InterPro"/>
</dbReference>
<dbReference type="SUPFAM" id="SSF53756">
    <property type="entry name" value="UDP-Glycosyltransferase/glycogen phosphorylase"/>
    <property type="match status" value="1"/>
</dbReference>
<name>A0A7R9CKF6_TIMCR</name>